<evidence type="ECO:0000313" key="3">
    <source>
        <dbReference type="Proteomes" id="UP001488838"/>
    </source>
</evidence>
<feature type="compositionally biased region" description="Polar residues" evidence="1">
    <location>
        <begin position="294"/>
        <end position="303"/>
    </location>
</feature>
<dbReference type="EMBL" id="JBBHLL010000059">
    <property type="protein sequence ID" value="KAK7822313.1"/>
    <property type="molecule type" value="Genomic_DNA"/>
</dbReference>
<keyword evidence="3" id="KW-1185">Reference proteome</keyword>
<sequence>MVTTPRQPQWVFWEAPMSCSKALSLGNLETPGNSGPDLAEHLVEQWPKPFLSLKIKCSMDVVLVDLGNGCPLSHPTGQRDQQVMSRIPMGHRGHLPVVEVPVSIGTPRLRKACVPRDGSQNYRSICCWGTSCSSVTAPTITDATVWSVWISWWVLEPQSESMPWPAEVASFNFLCLQDSDCKGGRPFVGRKLQLGFWGERCQLRVLQNSVRVWSDIRGVMSKHAALTQYRSQAGVHETGPVVENSLLSLLELSPFIPRATSEVLQEHSTKNTGLRGQHGSLNAGLFPSSVGKELNSSKSSGRTDTAAAPPSANRRGRLASTGEGNLKAYTFSDLQRGKTRQTPRFFLNNDLNSGLEKEQMTHSIHLMDLKDAKVSQSLTI</sequence>
<organism evidence="2 3">
    <name type="scientific">Myodes glareolus</name>
    <name type="common">Bank vole</name>
    <name type="synonym">Clethrionomys glareolus</name>
    <dbReference type="NCBI Taxonomy" id="447135"/>
    <lineage>
        <taxon>Eukaryota</taxon>
        <taxon>Metazoa</taxon>
        <taxon>Chordata</taxon>
        <taxon>Craniata</taxon>
        <taxon>Vertebrata</taxon>
        <taxon>Euteleostomi</taxon>
        <taxon>Mammalia</taxon>
        <taxon>Eutheria</taxon>
        <taxon>Euarchontoglires</taxon>
        <taxon>Glires</taxon>
        <taxon>Rodentia</taxon>
        <taxon>Myomorpha</taxon>
        <taxon>Muroidea</taxon>
        <taxon>Cricetidae</taxon>
        <taxon>Arvicolinae</taxon>
        <taxon>Myodes</taxon>
    </lineage>
</organism>
<reference evidence="2 3" key="1">
    <citation type="journal article" date="2023" name="bioRxiv">
        <title>Conserved and derived expression patterns and positive selection on dental genes reveal complex evolutionary context of ever-growing rodent molars.</title>
        <authorList>
            <person name="Calamari Z.T."/>
            <person name="Song A."/>
            <person name="Cohen E."/>
            <person name="Akter M."/>
            <person name="Roy R.D."/>
            <person name="Hallikas O."/>
            <person name="Christensen M.M."/>
            <person name="Li P."/>
            <person name="Marangoni P."/>
            <person name="Jernvall J."/>
            <person name="Klein O.D."/>
        </authorList>
    </citation>
    <scope>NUCLEOTIDE SEQUENCE [LARGE SCALE GENOMIC DNA]</scope>
    <source>
        <strain evidence="2">V071</strain>
    </source>
</reference>
<evidence type="ECO:0000256" key="1">
    <source>
        <dbReference type="SAM" id="MobiDB-lite"/>
    </source>
</evidence>
<accession>A0AAW0J702</accession>
<gene>
    <name evidence="2" type="ORF">U0070_014412</name>
</gene>
<name>A0AAW0J702_MYOGA</name>
<feature type="region of interest" description="Disordered" evidence="1">
    <location>
        <begin position="263"/>
        <end position="324"/>
    </location>
</feature>
<evidence type="ECO:0000313" key="2">
    <source>
        <dbReference type="EMBL" id="KAK7822313.1"/>
    </source>
</evidence>
<protein>
    <submittedName>
        <fullName evidence="2">Uncharacterized protein</fullName>
    </submittedName>
</protein>
<proteinExistence type="predicted"/>
<dbReference type="AlphaFoldDB" id="A0AAW0J702"/>
<comment type="caution">
    <text evidence="2">The sequence shown here is derived from an EMBL/GenBank/DDBJ whole genome shotgun (WGS) entry which is preliminary data.</text>
</comment>
<dbReference type="Proteomes" id="UP001488838">
    <property type="component" value="Unassembled WGS sequence"/>
</dbReference>